<evidence type="ECO:0000313" key="1">
    <source>
        <dbReference type="EMBL" id="KOX91007.1"/>
    </source>
</evidence>
<dbReference type="PATRIC" id="fig|271.14.peg.2280"/>
<dbReference type="Gene3D" id="2.50.20.10">
    <property type="entry name" value="Lipoprotein localisation LolA/LolB/LppX"/>
    <property type="match status" value="1"/>
</dbReference>
<evidence type="ECO:0000313" key="2">
    <source>
        <dbReference type="Proteomes" id="UP000037685"/>
    </source>
</evidence>
<dbReference type="Proteomes" id="UP000037685">
    <property type="component" value="Unassembled WGS sequence"/>
</dbReference>
<dbReference type="InterPro" id="IPR004564">
    <property type="entry name" value="OM_lipoprot_carrier_LolA-like"/>
</dbReference>
<accession>A0A0M9AFI6</accession>
<sequence length="193" mass="21586">MKRVYTFILTLALALAWALSPEEVWQALEAHGKVQGYLAQARQGPVVYQVAYLRPKVRIDWLEGPDYLKGSAFISDGEKVWSKGPKGSWQVSPAGAAPDDPMQLLFTDAKALRKDYVVREVEEEGGLWTFVLAKKVPPKDERQPAAWRITLNPKGHLPFRYQALSPSGKVLSTVEYLKLDPTPPSPSLFEVKP</sequence>
<evidence type="ECO:0008006" key="3">
    <source>
        <dbReference type="Google" id="ProtNLM"/>
    </source>
</evidence>
<protein>
    <recommendedName>
        <fullName evidence="3">Outer membrane lipoprotein carrier protein LolA</fullName>
    </recommendedName>
</protein>
<proteinExistence type="predicted"/>
<reference evidence="1 2" key="1">
    <citation type="submission" date="2015-07" db="EMBL/GenBank/DDBJ databases">
        <authorList>
            <person name="Noorani M."/>
        </authorList>
    </citation>
    <scope>NUCLEOTIDE SEQUENCE [LARGE SCALE GENOMIC DNA]</scope>
    <source>
        <strain evidence="2">ATCC 25104 / DSM 625 / JCM 10724 / NBRC 103206 / NCIMB 11243 / YT-1</strain>
    </source>
</reference>
<dbReference type="EMBL" id="LHCI01000106">
    <property type="protein sequence ID" value="KOX91007.1"/>
    <property type="molecule type" value="Genomic_DNA"/>
</dbReference>
<gene>
    <name evidence="1" type="ORF">BVI061214_02208</name>
</gene>
<dbReference type="RefSeq" id="WP_053768433.1">
    <property type="nucleotide sequence ID" value="NZ_LHCI01000106.1"/>
</dbReference>
<organism evidence="1 2">
    <name type="scientific">Thermus aquaticus</name>
    <dbReference type="NCBI Taxonomy" id="271"/>
    <lineage>
        <taxon>Bacteria</taxon>
        <taxon>Thermotogati</taxon>
        <taxon>Deinococcota</taxon>
        <taxon>Deinococci</taxon>
        <taxon>Thermales</taxon>
        <taxon>Thermaceae</taxon>
        <taxon>Thermus</taxon>
    </lineage>
</organism>
<name>A0A0M9AFI6_THEAQ</name>
<comment type="caution">
    <text evidence="1">The sequence shown here is derived from an EMBL/GenBank/DDBJ whole genome shotgun (WGS) entry which is preliminary data.</text>
</comment>
<dbReference type="Pfam" id="PF03548">
    <property type="entry name" value="LolA"/>
    <property type="match status" value="1"/>
</dbReference>
<dbReference type="AlphaFoldDB" id="A0A0M9AFI6"/>